<protein>
    <submittedName>
        <fullName evidence="9">BTB domain-containing protein</fullName>
    </submittedName>
</protein>
<dbReference type="GO" id="GO:0045743">
    <property type="term" value="P:positive regulation of fibroblast growth factor receptor signaling pathway"/>
    <property type="evidence" value="ECO:0007669"/>
    <property type="project" value="TreeGrafter"/>
</dbReference>
<dbReference type="GO" id="GO:0043066">
    <property type="term" value="P:negative regulation of apoptotic process"/>
    <property type="evidence" value="ECO:0007669"/>
    <property type="project" value="TreeGrafter"/>
</dbReference>
<dbReference type="GO" id="GO:0005737">
    <property type="term" value="C:cytoplasm"/>
    <property type="evidence" value="ECO:0007669"/>
    <property type="project" value="UniProtKB-SubCell"/>
</dbReference>
<dbReference type="AlphaFoldDB" id="A0A183ASZ2"/>
<evidence type="ECO:0000313" key="7">
    <source>
        <dbReference type="EMBL" id="VDP86443.1"/>
    </source>
</evidence>
<evidence type="ECO:0000256" key="6">
    <source>
        <dbReference type="SAM" id="MobiDB-lite"/>
    </source>
</evidence>
<evidence type="ECO:0000313" key="9">
    <source>
        <dbReference type="WBParaSite" id="ECPE_0001010901-mRNA-1"/>
    </source>
</evidence>
<dbReference type="PANTHER" id="PTHR46392">
    <property type="entry name" value="DUAL SERINE/THREONINE AND TYROSINE PROTEIN KINASE"/>
    <property type="match status" value="1"/>
</dbReference>
<dbReference type="WBParaSite" id="ECPE_0001010901-mRNA-1">
    <property type="protein sequence ID" value="ECPE_0001010901-mRNA-1"/>
    <property type="gene ID" value="ECPE_0001010901"/>
</dbReference>
<gene>
    <name evidence="7" type="ORF">ECPE_LOCUS10077</name>
</gene>
<keyword evidence="5" id="KW-0418">Kinase</keyword>
<dbReference type="GO" id="GO:0070374">
    <property type="term" value="P:positive regulation of ERK1 and ERK2 cascade"/>
    <property type="evidence" value="ECO:0007669"/>
    <property type="project" value="TreeGrafter"/>
</dbReference>
<feature type="region of interest" description="Disordered" evidence="6">
    <location>
        <begin position="84"/>
        <end position="112"/>
    </location>
</feature>
<evidence type="ECO:0000256" key="1">
    <source>
        <dbReference type="ARBA" id="ARBA00004496"/>
    </source>
</evidence>
<organism evidence="9">
    <name type="scientific">Echinostoma caproni</name>
    <dbReference type="NCBI Taxonomy" id="27848"/>
    <lineage>
        <taxon>Eukaryota</taxon>
        <taxon>Metazoa</taxon>
        <taxon>Spiralia</taxon>
        <taxon>Lophotrochozoa</taxon>
        <taxon>Platyhelminthes</taxon>
        <taxon>Trematoda</taxon>
        <taxon>Digenea</taxon>
        <taxon>Plagiorchiida</taxon>
        <taxon>Echinostomata</taxon>
        <taxon>Echinostomatoidea</taxon>
        <taxon>Echinostomatidae</taxon>
        <taxon>Echinostoma</taxon>
    </lineage>
</organism>
<keyword evidence="2" id="KW-0963">Cytoplasm</keyword>
<accession>A0A183ASZ2</accession>
<comment type="subcellular location">
    <subcellularLocation>
        <location evidence="1">Cytoplasm</location>
    </subcellularLocation>
</comment>
<dbReference type="Proteomes" id="UP000272942">
    <property type="component" value="Unassembled WGS sequence"/>
</dbReference>
<evidence type="ECO:0000256" key="4">
    <source>
        <dbReference type="ARBA" id="ARBA00022679"/>
    </source>
</evidence>
<dbReference type="PANTHER" id="PTHR46392:SF1">
    <property type="entry name" value="DUAL SERINE_THREONINE AND TYROSINE PROTEIN KINASE"/>
    <property type="match status" value="1"/>
</dbReference>
<evidence type="ECO:0000256" key="5">
    <source>
        <dbReference type="ARBA" id="ARBA00022777"/>
    </source>
</evidence>
<sequence length="402" mass="43690">MIASTAYDLAHDLIVTPKRLEFARTQEAKLFESMLQSAKKRQPFITAMVSETLNEMREQLPVMAARDLDFRQLCILPVNRISGRPGSASSQLNPSTSSMVVPAENRTGKGQSTEMIPSVEQSCPHDHGIREARSQPTLAFVNSHSRGPVVGSSSIEEVKPIGRNPDLQEYKLAVRMVRDYVLQRLTGAIASRVLDCMEVMQQSCVGTLERTIANLERLTDNELTTQRVASCPYLECLTDGDDLTLGERTPGGTPTAVQGSAAEEPMHVSLHGVMVFGTGDSKSEIRSMPSSPLGKGRCFYHSSIVPGCRTPPENAMESEDATLAAAENARTADVALKALLRFTYALTVPMKRTLASQLSTLFDRLRKVYFAVDIFISCLLNGAVGGQMLIASAVKVAGSCHI</sequence>
<feature type="compositionally biased region" description="Polar residues" evidence="6">
    <location>
        <begin position="87"/>
        <end position="99"/>
    </location>
</feature>
<evidence type="ECO:0000313" key="8">
    <source>
        <dbReference type="Proteomes" id="UP000272942"/>
    </source>
</evidence>
<evidence type="ECO:0000256" key="3">
    <source>
        <dbReference type="ARBA" id="ARBA00022527"/>
    </source>
</evidence>
<keyword evidence="8" id="KW-1185">Reference proteome</keyword>
<dbReference type="OrthoDB" id="122279at2759"/>
<keyword evidence="3" id="KW-0723">Serine/threonine-protein kinase</keyword>
<reference evidence="9" key="1">
    <citation type="submission" date="2016-06" db="UniProtKB">
        <authorList>
            <consortium name="WormBaseParasite"/>
        </authorList>
    </citation>
    <scope>IDENTIFICATION</scope>
</reference>
<evidence type="ECO:0000256" key="2">
    <source>
        <dbReference type="ARBA" id="ARBA00022490"/>
    </source>
</evidence>
<dbReference type="EMBL" id="UZAN01048444">
    <property type="protein sequence ID" value="VDP86443.1"/>
    <property type="molecule type" value="Genomic_DNA"/>
</dbReference>
<reference evidence="7 8" key="2">
    <citation type="submission" date="2018-11" db="EMBL/GenBank/DDBJ databases">
        <authorList>
            <consortium name="Pathogen Informatics"/>
        </authorList>
    </citation>
    <scope>NUCLEOTIDE SEQUENCE [LARGE SCALE GENOMIC DNA]</scope>
    <source>
        <strain evidence="7 8">Egypt</strain>
    </source>
</reference>
<name>A0A183ASZ2_9TREM</name>
<dbReference type="InterPro" id="IPR051302">
    <property type="entry name" value="Dual_SerThr-Tyr_Kinase"/>
</dbReference>
<keyword evidence="4" id="KW-0808">Transferase</keyword>
<proteinExistence type="predicted"/>
<dbReference type="GO" id="GO:0004674">
    <property type="term" value="F:protein serine/threonine kinase activity"/>
    <property type="evidence" value="ECO:0007669"/>
    <property type="project" value="UniProtKB-KW"/>
</dbReference>
<dbReference type="GO" id="GO:0044344">
    <property type="term" value="P:cellular response to fibroblast growth factor stimulus"/>
    <property type="evidence" value="ECO:0007669"/>
    <property type="project" value="TreeGrafter"/>
</dbReference>